<name>A0A8H7CW05_9AGAR</name>
<dbReference type="EMBL" id="JACAZH010000016">
    <property type="protein sequence ID" value="KAF7349408.1"/>
    <property type="molecule type" value="Genomic_DNA"/>
</dbReference>
<evidence type="ECO:0000313" key="2">
    <source>
        <dbReference type="EMBL" id="KAF7349408.1"/>
    </source>
</evidence>
<dbReference type="Proteomes" id="UP000623467">
    <property type="component" value="Unassembled WGS sequence"/>
</dbReference>
<evidence type="ECO:0000313" key="3">
    <source>
        <dbReference type="Proteomes" id="UP000623467"/>
    </source>
</evidence>
<keyword evidence="1" id="KW-0472">Membrane</keyword>
<keyword evidence="2" id="KW-0808">Transferase</keyword>
<keyword evidence="2" id="KW-0418">Kinase</keyword>
<accession>A0A8H7CW05</accession>
<sequence>MVFSSYDHVNGSSSVQKACFTSGSHPFVLSPMGIEPAQIFELPLELDPPPSGESIRPSCSCDSNVFFANSHDFVISGGHFTNIIHQNIPPNFREIPAGDLILKDVRLDHGGRVTLRPLRPPLARRMYSAIVYGSPSPMTVALYEGQNAKEMWMEAISRYSRLRHPNVLQLFGTTKSAEYYTAIFHDDLVSAHELLQKRSKSALWTFYFRRFLCAGFRDAASYVSSAHGGQWVNSEDCTLWIRASTGKICLELTPGYPVLSPPYRIECVVYQHEEVFNESVKLEIADLITSISFLEYYTGDFWEGLPAATLSELPASASLGSILDISPSATGSDAVIARLPVRTAGGWRYRHWYPKSDDGGLEPNWDWAELLNYSVVDQWACIKSDSVTNMYYYNAELERDGLDSWLIQANQIFNELNINDRRERFAVVLRIALKLKLEGSVAGLPPGFLFLYCPSPLYPSSTKPLNSQSIAYWALDETGRQYLSAQDAVSLGFPEIKAQVGAHVRSWDGETYSILRQLHEGKGFSEEGAKHSPSLGSVPSTIPPTLSVTPLKIVQFPDIEKNPSEKYEVLPAREDLHAEAQVSVTCPRGRTVILSLQCSLIVASASFTAFVLLLGVNRFV</sequence>
<keyword evidence="3" id="KW-1185">Reference proteome</keyword>
<organism evidence="2 3">
    <name type="scientific">Mycena sanguinolenta</name>
    <dbReference type="NCBI Taxonomy" id="230812"/>
    <lineage>
        <taxon>Eukaryota</taxon>
        <taxon>Fungi</taxon>
        <taxon>Dikarya</taxon>
        <taxon>Basidiomycota</taxon>
        <taxon>Agaricomycotina</taxon>
        <taxon>Agaricomycetes</taxon>
        <taxon>Agaricomycetidae</taxon>
        <taxon>Agaricales</taxon>
        <taxon>Marasmiineae</taxon>
        <taxon>Mycenaceae</taxon>
        <taxon>Mycena</taxon>
    </lineage>
</organism>
<proteinExistence type="predicted"/>
<reference evidence="2" key="1">
    <citation type="submission" date="2020-05" db="EMBL/GenBank/DDBJ databases">
        <title>Mycena genomes resolve the evolution of fungal bioluminescence.</title>
        <authorList>
            <person name="Tsai I.J."/>
        </authorList>
    </citation>
    <scope>NUCLEOTIDE SEQUENCE</scope>
    <source>
        <strain evidence="2">160909Yilan</strain>
    </source>
</reference>
<comment type="caution">
    <text evidence="2">The sequence shown here is derived from an EMBL/GenBank/DDBJ whole genome shotgun (WGS) entry which is preliminary data.</text>
</comment>
<keyword evidence="1" id="KW-1133">Transmembrane helix</keyword>
<protein>
    <submittedName>
        <fullName evidence="2">Kinase-like protein</fullName>
    </submittedName>
</protein>
<evidence type="ECO:0000256" key="1">
    <source>
        <dbReference type="SAM" id="Phobius"/>
    </source>
</evidence>
<gene>
    <name evidence="2" type="ORF">MSAN_01730700</name>
</gene>
<keyword evidence="1" id="KW-0812">Transmembrane</keyword>
<dbReference type="AlphaFoldDB" id="A0A8H7CW05"/>
<dbReference type="GO" id="GO:0016301">
    <property type="term" value="F:kinase activity"/>
    <property type="evidence" value="ECO:0007669"/>
    <property type="project" value="UniProtKB-KW"/>
</dbReference>
<feature type="transmembrane region" description="Helical" evidence="1">
    <location>
        <begin position="592"/>
        <end position="616"/>
    </location>
</feature>
<dbReference type="OrthoDB" id="3010823at2759"/>